<comment type="subcellular location">
    <subcellularLocation>
        <location evidence="1">Cytoplasm</location>
    </subcellularLocation>
</comment>
<dbReference type="InterPro" id="IPR001680">
    <property type="entry name" value="WD40_rpt"/>
</dbReference>
<evidence type="ECO:0000256" key="1">
    <source>
        <dbReference type="ARBA" id="ARBA00004496"/>
    </source>
</evidence>
<feature type="compositionally biased region" description="Acidic residues" evidence="6">
    <location>
        <begin position="32"/>
        <end position="53"/>
    </location>
</feature>
<dbReference type="PANTHER" id="PTHR19857:SF8">
    <property type="entry name" value="ANGIO-ASSOCIATED MIGRATORY CELL PROTEIN"/>
    <property type="match status" value="1"/>
</dbReference>
<dbReference type="AlphaFoldDB" id="A0AAN7TU79"/>
<keyword evidence="2" id="KW-0963">Cytoplasm</keyword>
<organism evidence="7 8">
    <name type="scientific">Dictyostelium firmibasis</name>
    <dbReference type="NCBI Taxonomy" id="79012"/>
    <lineage>
        <taxon>Eukaryota</taxon>
        <taxon>Amoebozoa</taxon>
        <taxon>Evosea</taxon>
        <taxon>Eumycetozoa</taxon>
        <taxon>Dictyostelia</taxon>
        <taxon>Dictyosteliales</taxon>
        <taxon>Dictyosteliaceae</taxon>
        <taxon>Dictyostelium</taxon>
    </lineage>
</organism>
<dbReference type="PROSITE" id="PS00678">
    <property type="entry name" value="WD_REPEATS_1"/>
    <property type="match status" value="2"/>
</dbReference>
<keyword evidence="4" id="KW-0677">Repeat</keyword>
<evidence type="ECO:0000256" key="5">
    <source>
        <dbReference type="PROSITE-ProRule" id="PRU00221"/>
    </source>
</evidence>
<reference evidence="7 8" key="1">
    <citation type="submission" date="2023-11" db="EMBL/GenBank/DDBJ databases">
        <title>Dfirmibasis_genome.</title>
        <authorList>
            <person name="Edelbroek B."/>
            <person name="Kjellin J."/>
            <person name="Jerlstrom-Hultqvist J."/>
            <person name="Soderbom F."/>
        </authorList>
    </citation>
    <scope>NUCLEOTIDE SEQUENCE [LARGE SCALE GENOMIC DNA]</scope>
    <source>
        <strain evidence="7 8">TNS-C-14</strain>
    </source>
</reference>
<feature type="repeat" description="WD" evidence="5">
    <location>
        <begin position="321"/>
        <end position="362"/>
    </location>
</feature>
<dbReference type="PROSITE" id="PS50082">
    <property type="entry name" value="WD_REPEATS_2"/>
    <property type="match status" value="5"/>
</dbReference>
<keyword evidence="8" id="KW-1185">Reference proteome</keyword>
<dbReference type="InterPro" id="IPR011047">
    <property type="entry name" value="Quinoprotein_ADH-like_sf"/>
</dbReference>
<dbReference type="PRINTS" id="PR00320">
    <property type="entry name" value="GPROTEINBRPT"/>
</dbReference>
<feature type="repeat" description="WD" evidence="5">
    <location>
        <begin position="192"/>
        <end position="233"/>
    </location>
</feature>
<evidence type="ECO:0000256" key="2">
    <source>
        <dbReference type="ARBA" id="ARBA00022490"/>
    </source>
</evidence>
<evidence type="ECO:0000256" key="3">
    <source>
        <dbReference type="ARBA" id="ARBA00022574"/>
    </source>
</evidence>
<evidence type="ECO:0000313" key="8">
    <source>
        <dbReference type="Proteomes" id="UP001344447"/>
    </source>
</evidence>
<evidence type="ECO:0000256" key="6">
    <source>
        <dbReference type="SAM" id="MobiDB-lite"/>
    </source>
</evidence>
<comment type="caution">
    <text evidence="7">The sequence shown here is derived from an EMBL/GenBank/DDBJ whole genome shotgun (WGS) entry which is preliminary data.</text>
</comment>
<feature type="compositionally biased region" description="Acidic residues" evidence="6">
    <location>
        <begin position="1"/>
        <end position="22"/>
    </location>
</feature>
<dbReference type="FunFam" id="2.130.10.10:FF:000074">
    <property type="entry name" value="Angio-associated migratory cell protein-like protein"/>
    <property type="match status" value="1"/>
</dbReference>
<feature type="repeat" description="WD" evidence="5">
    <location>
        <begin position="279"/>
        <end position="321"/>
    </location>
</feature>
<dbReference type="SMART" id="SM00320">
    <property type="entry name" value="WD40"/>
    <property type="match status" value="8"/>
</dbReference>
<dbReference type="InterPro" id="IPR051179">
    <property type="entry name" value="WD_repeat_multifunction"/>
</dbReference>
<dbReference type="EMBL" id="JAVFKY010000005">
    <property type="protein sequence ID" value="KAK5576102.1"/>
    <property type="molecule type" value="Genomic_DNA"/>
</dbReference>
<dbReference type="PROSITE" id="PS50294">
    <property type="entry name" value="WD_REPEATS_REGION"/>
    <property type="match status" value="5"/>
</dbReference>
<feature type="repeat" description="WD" evidence="5">
    <location>
        <begin position="65"/>
        <end position="107"/>
    </location>
</feature>
<proteinExistence type="predicted"/>
<dbReference type="Gene3D" id="2.130.10.10">
    <property type="entry name" value="YVTN repeat-like/Quinoprotein amine dehydrogenase"/>
    <property type="match status" value="1"/>
</dbReference>
<dbReference type="GO" id="GO:0005737">
    <property type="term" value="C:cytoplasm"/>
    <property type="evidence" value="ECO:0007669"/>
    <property type="project" value="UniProtKB-SubCell"/>
</dbReference>
<evidence type="ECO:0000256" key="4">
    <source>
        <dbReference type="ARBA" id="ARBA00022737"/>
    </source>
</evidence>
<dbReference type="InterPro" id="IPR019775">
    <property type="entry name" value="WD40_repeat_CS"/>
</dbReference>
<dbReference type="InterPro" id="IPR020472">
    <property type="entry name" value="WD40_PAC1"/>
</dbReference>
<evidence type="ECO:0000313" key="7">
    <source>
        <dbReference type="EMBL" id="KAK5576102.1"/>
    </source>
</evidence>
<dbReference type="CDD" id="cd00200">
    <property type="entry name" value="WD40"/>
    <property type="match status" value="1"/>
</dbReference>
<evidence type="ECO:0008006" key="9">
    <source>
        <dbReference type="Google" id="ProtNLM"/>
    </source>
</evidence>
<protein>
    <recommendedName>
        <fullName evidence="9">Angio-associated migratory cell protein</fullName>
    </recommendedName>
</protein>
<accession>A0AAN7TU79</accession>
<keyword evidence="3 5" id="KW-0853">WD repeat</keyword>
<dbReference type="InterPro" id="IPR015943">
    <property type="entry name" value="WD40/YVTN_repeat-like_dom_sf"/>
</dbReference>
<dbReference type="SUPFAM" id="SSF50998">
    <property type="entry name" value="Quinoprotein alcohol dehydrogenase-like"/>
    <property type="match status" value="1"/>
</dbReference>
<dbReference type="Pfam" id="PF00400">
    <property type="entry name" value="WD40"/>
    <property type="match status" value="8"/>
</dbReference>
<gene>
    <name evidence="7" type="ORF">RB653_007241</name>
</gene>
<sequence length="400" mass="43851">MEDPNGNLEEDAEYYDPNDEAGEYAIEGGQLDQDDEMMDEQDLEVDENEPQEEEEDLVDESVQGFFDHTDSVYCVAINKTFPDVIATGGGDDVAYLWDINSGEKVHQLKGHSDSISSIEFNYDGKLVATGGMDGVVKVWDVQTGNLVINLEGPTESVEWIQWHSKGNILLAGSADCLGFMWSTLKGDIVGTFAGHNGPVTCGMFTPDGKKVVTGSEDCSIKVWNPKDSSNLMTFSGHGFHENIITCLDIRKDSSLVLSGGDDHYAVLSNLNTGKIIGKLHGHTDSIVAVSMSNHNNSFCHTGSLDGSIRVWDMNTLQQRSTFKHKTSITKLKSHPHEPLLFSSSIDKSIGVWDERNGQLIKQFTGHQDSILDFDITLDGKVVTASDDKVSLVFSLNPPQN</sequence>
<feature type="repeat" description="WD" evidence="5">
    <location>
        <begin position="108"/>
        <end position="149"/>
    </location>
</feature>
<dbReference type="PANTHER" id="PTHR19857">
    <property type="entry name" value="MITOCHONDRIAL DIVISION PROTEIN 1-RELATED"/>
    <property type="match status" value="1"/>
</dbReference>
<dbReference type="Proteomes" id="UP001344447">
    <property type="component" value="Unassembled WGS sequence"/>
</dbReference>
<name>A0AAN7TU79_9MYCE</name>
<feature type="region of interest" description="Disordered" evidence="6">
    <location>
        <begin position="1"/>
        <end position="53"/>
    </location>
</feature>